<feature type="transmembrane region" description="Helical" evidence="1">
    <location>
        <begin position="208"/>
        <end position="226"/>
    </location>
</feature>
<dbReference type="STRING" id="888746.HMPREF9180_0124"/>
<feature type="transmembrane region" description="Helical" evidence="1">
    <location>
        <begin position="21"/>
        <end position="43"/>
    </location>
</feature>
<keyword evidence="1" id="KW-1133">Transmembrane helix</keyword>
<sequence length="238" mass="27548">MNRKGMSDKAMADKLILPQNTRLMGVFLGFIGGSLDVFCHIQYHSLVATQTGNILLLISDWHDSNVINTMLRFCSIIFFSLGFVFALHMKEYRKTAYWRVKMLLPLFIGTLLLPFFSRFPLLEVPFIAFGTGMMMLTFTGSLIEDHPYVIFMTSGNYRKMLTALYRIAKREGNLREYRRQALNYGIVVSSFVVGAISLAVSMHFFHEWSIWIVSFNLFLIMSYYIARVKQLDLQDKNI</sequence>
<feature type="transmembrane region" description="Helical" evidence="1">
    <location>
        <begin position="125"/>
        <end position="143"/>
    </location>
</feature>
<dbReference type="EMBL" id="AEVF01000002">
    <property type="protein sequence ID" value="EFX41257.1"/>
    <property type="molecule type" value="Genomic_DNA"/>
</dbReference>
<dbReference type="InterPro" id="IPR010699">
    <property type="entry name" value="DUF1275"/>
</dbReference>
<comment type="caution">
    <text evidence="2">The sequence shown here is derived from an EMBL/GenBank/DDBJ whole genome shotgun (WGS) entry which is preliminary data.</text>
</comment>
<accession>E8K9G9</accession>
<dbReference type="Pfam" id="PF06912">
    <property type="entry name" value="DUF1275"/>
    <property type="match status" value="1"/>
</dbReference>
<keyword evidence="1" id="KW-0472">Membrane</keyword>
<dbReference type="Proteomes" id="UP000010304">
    <property type="component" value="Unassembled WGS sequence"/>
</dbReference>
<evidence type="ECO:0000313" key="2">
    <source>
        <dbReference type="EMBL" id="EFX41257.1"/>
    </source>
</evidence>
<dbReference type="AlphaFoldDB" id="E8K9G9"/>
<keyword evidence="3" id="KW-1185">Reference proteome</keyword>
<name>E8K9G9_9STRE</name>
<gene>
    <name evidence="2" type="ORF">HMPREF9180_0124</name>
</gene>
<keyword evidence="1" id="KW-0812">Transmembrane</keyword>
<dbReference type="eggNOG" id="COG3619">
    <property type="taxonomic scope" value="Bacteria"/>
</dbReference>
<reference evidence="2 3" key="1">
    <citation type="submission" date="2010-12" db="EMBL/GenBank/DDBJ databases">
        <authorList>
            <person name="Muzny D."/>
            <person name="Qin X."/>
            <person name="Deng J."/>
            <person name="Jiang H."/>
            <person name="Liu Y."/>
            <person name="Qu J."/>
            <person name="Song X.-Z."/>
            <person name="Zhang L."/>
            <person name="Thornton R."/>
            <person name="Coyle M."/>
            <person name="Francisco L."/>
            <person name="Jackson L."/>
            <person name="Javaid M."/>
            <person name="Korchina V."/>
            <person name="Kovar C."/>
            <person name="Mata R."/>
            <person name="Mathew T."/>
            <person name="Ngo R."/>
            <person name="Nguyen L."/>
            <person name="Nguyen N."/>
            <person name="Okwuonu G."/>
            <person name="Ongeri F."/>
            <person name="Pham C."/>
            <person name="Simmons D."/>
            <person name="Wilczek-Boney K."/>
            <person name="Hale W."/>
            <person name="Jakkamsetti A."/>
            <person name="Pham P."/>
            <person name="Ruth R."/>
            <person name="San Lucas F."/>
            <person name="Warren J."/>
            <person name="Zhang J."/>
            <person name="Zhao Z."/>
            <person name="Zhou C."/>
            <person name="Zhu D."/>
            <person name="Lee S."/>
            <person name="Bess C."/>
            <person name="Blankenburg K."/>
            <person name="Forbes L."/>
            <person name="Fu Q."/>
            <person name="Gubbala S."/>
            <person name="Hirani K."/>
            <person name="Jayaseelan J.C."/>
            <person name="Lara F."/>
            <person name="Munidasa M."/>
            <person name="Palculict T."/>
            <person name="Patil S."/>
            <person name="Pu L.-L."/>
            <person name="Saada N."/>
            <person name="Tang L."/>
            <person name="Weissenberger G."/>
            <person name="Zhu Y."/>
            <person name="Hemphill L."/>
            <person name="Shang Y."/>
            <person name="Youmans B."/>
            <person name="Ayvaz T."/>
            <person name="Ross M."/>
            <person name="Santibanez J."/>
            <person name="Aqrawi P."/>
            <person name="Gross S."/>
            <person name="Joshi V."/>
            <person name="Fowler G."/>
            <person name="Nazareth L."/>
            <person name="Reid J."/>
            <person name="Worley K."/>
            <person name="Petrosino J."/>
            <person name="Highlander S."/>
            <person name="Gibbs R."/>
        </authorList>
    </citation>
    <scope>NUCLEOTIDE SEQUENCE [LARGE SCALE GENOMIC DNA]</scope>
    <source>
        <strain evidence="2 3">ATCC 700780</strain>
    </source>
</reference>
<protein>
    <recommendedName>
        <fullName evidence="4">DUF1275 domain-containing protein</fullName>
    </recommendedName>
</protein>
<feature type="transmembrane region" description="Helical" evidence="1">
    <location>
        <begin position="181"/>
        <end position="202"/>
    </location>
</feature>
<dbReference type="HOGENOM" id="CLU_079303_2_0_9"/>
<dbReference type="PANTHER" id="PTHR37314">
    <property type="entry name" value="SLR0142 PROTEIN"/>
    <property type="match status" value="1"/>
</dbReference>
<feature type="transmembrane region" description="Helical" evidence="1">
    <location>
        <begin position="100"/>
        <end position="119"/>
    </location>
</feature>
<dbReference type="PANTHER" id="PTHR37314:SF4">
    <property type="entry name" value="UPF0700 TRANSMEMBRANE PROTEIN YOAK"/>
    <property type="match status" value="1"/>
</dbReference>
<organism evidence="2 3">
    <name type="scientific">Streptococcus peroris ATCC 700780</name>
    <dbReference type="NCBI Taxonomy" id="888746"/>
    <lineage>
        <taxon>Bacteria</taxon>
        <taxon>Bacillati</taxon>
        <taxon>Bacillota</taxon>
        <taxon>Bacilli</taxon>
        <taxon>Lactobacillales</taxon>
        <taxon>Streptococcaceae</taxon>
        <taxon>Streptococcus</taxon>
    </lineage>
</organism>
<proteinExistence type="predicted"/>
<evidence type="ECO:0000256" key="1">
    <source>
        <dbReference type="SAM" id="Phobius"/>
    </source>
</evidence>
<evidence type="ECO:0008006" key="4">
    <source>
        <dbReference type="Google" id="ProtNLM"/>
    </source>
</evidence>
<feature type="transmembrane region" description="Helical" evidence="1">
    <location>
        <begin position="70"/>
        <end position="88"/>
    </location>
</feature>
<evidence type="ECO:0000313" key="3">
    <source>
        <dbReference type="Proteomes" id="UP000010304"/>
    </source>
</evidence>